<accession>A0A067RCH7</accession>
<proteinExistence type="predicted"/>
<evidence type="ECO:0000313" key="1">
    <source>
        <dbReference type="EMBL" id="KDR16463.1"/>
    </source>
</evidence>
<gene>
    <name evidence="1" type="ORF">L798_09560</name>
</gene>
<organism evidence="1 2">
    <name type="scientific">Zootermopsis nevadensis</name>
    <name type="common">Dampwood termite</name>
    <dbReference type="NCBI Taxonomy" id="136037"/>
    <lineage>
        <taxon>Eukaryota</taxon>
        <taxon>Metazoa</taxon>
        <taxon>Ecdysozoa</taxon>
        <taxon>Arthropoda</taxon>
        <taxon>Hexapoda</taxon>
        <taxon>Insecta</taxon>
        <taxon>Pterygota</taxon>
        <taxon>Neoptera</taxon>
        <taxon>Polyneoptera</taxon>
        <taxon>Dictyoptera</taxon>
        <taxon>Blattodea</taxon>
        <taxon>Blattoidea</taxon>
        <taxon>Termitoidae</taxon>
        <taxon>Termopsidae</taxon>
        <taxon>Zootermopsis</taxon>
    </lineage>
</organism>
<dbReference type="InParanoid" id="A0A067RCH7"/>
<dbReference type="STRING" id="136037.A0A067RCH7"/>
<reference evidence="1 2" key="1">
    <citation type="journal article" date="2014" name="Nat. Commun.">
        <title>Molecular traces of alternative social organization in a termite genome.</title>
        <authorList>
            <person name="Terrapon N."/>
            <person name="Li C."/>
            <person name="Robertson H.M."/>
            <person name="Ji L."/>
            <person name="Meng X."/>
            <person name="Booth W."/>
            <person name="Chen Z."/>
            <person name="Childers C.P."/>
            <person name="Glastad K.M."/>
            <person name="Gokhale K."/>
            <person name="Gowin J."/>
            <person name="Gronenberg W."/>
            <person name="Hermansen R.A."/>
            <person name="Hu H."/>
            <person name="Hunt B.G."/>
            <person name="Huylmans A.K."/>
            <person name="Khalil S.M."/>
            <person name="Mitchell R.D."/>
            <person name="Munoz-Torres M.C."/>
            <person name="Mustard J.A."/>
            <person name="Pan H."/>
            <person name="Reese J.T."/>
            <person name="Scharf M.E."/>
            <person name="Sun F."/>
            <person name="Vogel H."/>
            <person name="Xiao J."/>
            <person name="Yang W."/>
            <person name="Yang Z."/>
            <person name="Yang Z."/>
            <person name="Zhou J."/>
            <person name="Zhu J."/>
            <person name="Brent C.S."/>
            <person name="Elsik C.G."/>
            <person name="Goodisman M.A."/>
            <person name="Liberles D.A."/>
            <person name="Roe R.M."/>
            <person name="Vargo E.L."/>
            <person name="Vilcinskas A."/>
            <person name="Wang J."/>
            <person name="Bornberg-Bauer E."/>
            <person name="Korb J."/>
            <person name="Zhang G."/>
            <person name="Liebig J."/>
        </authorList>
    </citation>
    <scope>NUCLEOTIDE SEQUENCE [LARGE SCALE GENOMIC DNA]</scope>
    <source>
        <tissue evidence="1">Whole organism</tissue>
    </source>
</reference>
<dbReference type="Proteomes" id="UP000027135">
    <property type="component" value="Unassembled WGS sequence"/>
</dbReference>
<keyword evidence="2" id="KW-1185">Reference proteome</keyword>
<evidence type="ECO:0000313" key="2">
    <source>
        <dbReference type="Proteomes" id="UP000027135"/>
    </source>
</evidence>
<dbReference type="EMBL" id="KK852792">
    <property type="protein sequence ID" value="KDR16463.1"/>
    <property type="molecule type" value="Genomic_DNA"/>
</dbReference>
<dbReference type="OrthoDB" id="844594at2759"/>
<name>A0A067RCH7_ZOONE</name>
<dbReference type="AlphaFoldDB" id="A0A067RCH7"/>
<protein>
    <submittedName>
        <fullName evidence="1">Retinoblastoma-like protein 2</fullName>
    </submittedName>
</protein>
<sequence length="95" mass="10713">MSPYRRVSDKHTVYIRSLEPKVLPTSPTQPLSYCFSRSPAKDLRAINNMIQIDSKRVGKRLLVDDSADAPPPKQHTAAARRLQDLIGERLGQTQD</sequence>